<keyword evidence="7 13" id="KW-1133">Transmembrane helix</keyword>
<evidence type="ECO:0000256" key="7">
    <source>
        <dbReference type="ARBA" id="ARBA00022989"/>
    </source>
</evidence>
<dbReference type="SMART" id="SM00219">
    <property type="entry name" value="TyrKc"/>
    <property type="match status" value="1"/>
</dbReference>
<evidence type="ECO:0000313" key="16">
    <source>
        <dbReference type="EMBL" id="VVC92763.1"/>
    </source>
</evidence>
<comment type="subcellular location">
    <subcellularLocation>
        <location evidence="1">Membrane</location>
        <topology evidence="1">Single-pass membrane protein</topology>
    </subcellularLocation>
</comment>
<keyword evidence="6" id="KW-0418">Kinase</keyword>
<organism evidence="16 17">
    <name type="scientific">Leptidea sinapis</name>
    <dbReference type="NCBI Taxonomy" id="189913"/>
    <lineage>
        <taxon>Eukaryota</taxon>
        <taxon>Metazoa</taxon>
        <taxon>Ecdysozoa</taxon>
        <taxon>Arthropoda</taxon>
        <taxon>Hexapoda</taxon>
        <taxon>Insecta</taxon>
        <taxon>Pterygota</taxon>
        <taxon>Neoptera</taxon>
        <taxon>Endopterygota</taxon>
        <taxon>Lepidoptera</taxon>
        <taxon>Glossata</taxon>
        <taxon>Ditrysia</taxon>
        <taxon>Papilionoidea</taxon>
        <taxon>Pieridae</taxon>
        <taxon>Dismorphiinae</taxon>
        <taxon>Leptidea</taxon>
    </lineage>
</organism>
<evidence type="ECO:0000256" key="4">
    <source>
        <dbReference type="ARBA" id="ARBA00022692"/>
    </source>
</evidence>
<evidence type="ECO:0000256" key="1">
    <source>
        <dbReference type="ARBA" id="ARBA00004167"/>
    </source>
</evidence>
<keyword evidence="8 13" id="KW-0472">Membrane</keyword>
<feature type="transmembrane region" description="Helical" evidence="13">
    <location>
        <begin position="281"/>
        <end position="304"/>
    </location>
</feature>
<dbReference type="Proteomes" id="UP000324832">
    <property type="component" value="Unassembled WGS sequence"/>
</dbReference>
<keyword evidence="5" id="KW-0677">Repeat</keyword>
<dbReference type="Gene3D" id="1.10.510.10">
    <property type="entry name" value="Transferase(Phosphotransferase) domain 1"/>
    <property type="match status" value="1"/>
</dbReference>
<dbReference type="InterPro" id="IPR054166">
    <property type="entry name" value="Tor_FN3_3nd"/>
</dbReference>
<dbReference type="InterPro" id="IPR003961">
    <property type="entry name" value="FN3_dom"/>
</dbReference>
<dbReference type="InterPro" id="IPR011009">
    <property type="entry name" value="Kinase-like_dom_sf"/>
</dbReference>
<keyword evidence="12" id="KW-0067">ATP-binding</keyword>
<evidence type="ECO:0000256" key="9">
    <source>
        <dbReference type="ARBA" id="ARBA00023170"/>
    </source>
</evidence>
<reference evidence="16 17" key="1">
    <citation type="submission" date="2017-07" db="EMBL/GenBank/DDBJ databases">
        <authorList>
            <person name="Talla V."/>
            <person name="Backstrom N."/>
        </authorList>
    </citation>
    <scope>NUCLEOTIDE SEQUENCE [LARGE SCALE GENOMIC DNA]</scope>
</reference>
<dbReference type="GO" id="GO:0005524">
    <property type="term" value="F:ATP binding"/>
    <property type="evidence" value="ECO:0007669"/>
    <property type="project" value="UniProtKB-UniRule"/>
</dbReference>
<dbReference type="InterPro" id="IPR054167">
    <property type="entry name" value="Tor_FN3_1st"/>
</dbReference>
<dbReference type="Pfam" id="PF23008">
    <property type="entry name" value="FN3_Tor_3rd"/>
    <property type="match status" value="1"/>
</dbReference>
<dbReference type="Gene3D" id="3.30.200.20">
    <property type="entry name" value="Phosphorylase Kinase, domain 1"/>
    <property type="match status" value="2"/>
</dbReference>
<dbReference type="SUPFAM" id="SSF49265">
    <property type="entry name" value="Fibronectin type III"/>
    <property type="match status" value="1"/>
</dbReference>
<keyword evidence="12" id="KW-0547">Nucleotide-binding</keyword>
<dbReference type="Pfam" id="PF07714">
    <property type="entry name" value="PK_Tyr_Ser-Thr"/>
    <property type="match status" value="1"/>
</dbReference>
<evidence type="ECO:0000256" key="5">
    <source>
        <dbReference type="ARBA" id="ARBA00022737"/>
    </source>
</evidence>
<keyword evidence="17" id="KW-1185">Reference proteome</keyword>
<accession>A0A5E4Q3F3</accession>
<dbReference type="AlphaFoldDB" id="A0A5E4Q3F3"/>
<evidence type="ECO:0000259" key="14">
    <source>
        <dbReference type="PROSITE" id="PS50011"/>
    </source>
</evidence>
<dbReference type="PROSITE" id="PS00107">
    <property type="entry name" value="PROTEIN_KINASE_ATP"/>
    <property type="match status" value="1"/>
</dbReference>
<keyword evidence="10" id="KW-0325">Glycoprotein</keyword>
<protein>
    <recommendedName>
        <fullName evidence="2">receptor protein-tyrosine kinase</fullName>
        <ecNumber evidence="2">2.7.10.1</ecNumber>
    </recommendedName>
</protein>
<dbReference type="InterPro" id="IPR013783">
    <property type="entry name" value="Ig-like_fold"/>
</dbReference>
<dbReference type="PROSITE" id="PS00109">
    <property type="entry name" value="PROTEIN_KINASE_TYR"/>
    <property type="match status" value="1"/>
</dbReference>
<evidence type="ECO:0000256" key="13">
    <source>
        <dbReference type="SAM" id="Phobius"/>
    </source>
</evidence>
<dbReference type="Pfam" id="PF23006">
    <property type="entry name" value="Tor_FN3_1st"/>
    <property type="match status" value="1"/>
</dbReference>
<evidence type="ECO:0000313" key="17">
    <source>
        <dbReference type="Proteomes" id="UP000324832"/>
    </source>
</evidence>
<comment type="catalytic activity">
    <reaction evidence="11">
        <text>L-tyrosyl-[protein] + ATP = O-phospho-L-tyrosyl-[protein] + ADP + H(+)</text>
        <dbReference type="Rhea" id="RHEA:10596"/>
        <dbReference type="Rhea" id="RHEA-COMP:10136"/>
        <dbReference type="Rhea" id="RHEA-COMP:20101"/>
        <dbReference type="ChEBI" id="CHEBI:15378"/>
        <dbReference type="ChEBI" id="CHEBI:30616"/>
        <dbReference type="ChEBI" id="CHEBI:46858"/>
        <dbReference type="ChEBI" id="CHEBI:61978"/>
        <dbReference type="ChEBI" id="CHEBI:456216"/>
        <dbReference type="EC" id="2.7.10.1"/>
    </reaction>
</comment>
<dbReference type="CDD" id="cd00063">
    <property type="entry name" value="FN3"/>
    <property type="match status" value="1"/>
</dbReference>
<feature type="domain" description="Protein kinase" evidence="14">
    <location>
        <begin position="349"/>
        <end position="546"/>
    </location>
</feature>
<keyword evidence="3" id="KW-0808">Transferase</keyword>
<feature type="domain" description="Fibronectin type-III" evidence="15">
    <location>
        <begin position="187"/>
        <end position="277"/>
    </location>
</feature>
<dbReference type="PANTHER" id="PTHR24416:SF620">
    <property type="entry name" value="TYROSINE-PROTEIN KINASE RECEPTOR TORSO"/>
    <property type="match status" value="1"/>
</dbReference>
<dbReference type="EC" id="2.7.10.1" evidence="2"/>
<dbReference type="PROSITE" id="PS50011">
    <property type="entry name" value="PROTEIN_KINASE_DOM"/>
    <property type="match status" value="1"/>
</dbReference>
<evidence type="ECO:0000256" key="11">
    <source>
        <dbReference type="ARBA" id="ARBA00051243"/>
    </source>
</evidence>
<dbReference type="InterPro" id="IPR001245">
    <property type="entry name" value="Ser-Thr/Tyr_kinase_cat_dom"/>
</dbReference>
<dbReference type="SUPFAM" id="SSF56112">
    <property type="entry name" value="Protein kinase-like (PK-like)"/>
    <property type="match status" value="1"/>
</dbReference>
<evidence type="ECO:0000259" key="15">
    <source>
        <dbReference type="PROSITE" id="PS50853"/>
    </source>
</evidence>
<dbReference type="GO" id="GO:0007169">
    <property type="term" value="P:cell surface receptor protein tyrosine kinase signaling pathway"/>
    <property type="evidence" value="ECO:0007669"/>
    <property type="project" value="TreeGrafter"/>
</dbReference>
<dbReference type="PANTHER" id="PTHR24416">
    <property type="entry name" value="TYROSINE-PROTEIN KINASE RECEPTOR"/>
    <property type="match status" value="1"/>
</dbReference>
<dbReference type="InterPro" id="IPR017441">
    <property type="entry name" value="Protein_kinase_ATP_BS"/>
</dbReference>
<name>A0A5E4Q3F3_9NEOP</name>
<dbReference type="InterPro" id="IPR050122">
    <property type="entry name" value="RTK"/>
</dbReference>
<dbReference type="InterPro" id="IPR020635">
    <property type="entry name" value="Tyr_kinase_cat_dom"/>
</dbReference>
<evidence type="ECO:0000256" key="10">
    <source>
        <dbReference type="ARBA" id="ARBA00023180"/>
    </source>
</evidence>
<evidence type="ECO:0000256" key="12">
    <source>
        <dbReference type="PROSITE-ProRule" id="PRU10141"/>
    </source>
</evidence>
<dbReference type="InterPro" id="IPR036116">
    <property type="entry name" value="FN3_sf"/>
</dbReference>
<feature type="binding site" evidence="12">
    <location>
        <position position="378"/>
    </location>
    <ligand>
        <name>ATP</name>
        <dbReference type="ChEBI" id="CHEBI:30616"/>
    </ligand>
</feature>
<evidence type="ECO:0000256" key="3">
    <source>
        <dbReference type="ARBA" id="ARBA00022679"/>
    </source>
</evidence>
<gene>
    <name evidence="16" type="ORF">LSINAPIS_LOCUS5122</name>
</gene>
<dbReference type="InterPro" id="IPR008266">
    <property type="entry name" value="Tyr_kinase_AS"/>
</dbReference>
<dbReference type="GO" id="GO:0005886">
    <property type="term" value="C:plasma membrane"/>
    <property type="evidence" value="ECO:0007669"/>
    <property type="project" value="TreeGrafter"/>
</dbReference>
<keyword evidence="9" id="KW-0675">Receptor</keyword>
<dbReference type="GO" id="GO:0004714">
    <property type="term" value="F:transmembrane receptor protein tyrosine kinase activity"/>
    <property type="evidence" value="ECO:0007669"/>
    <property type="project" value="UniProtKB-EC"/>
</dbReference>
<evidence type="ECO:0000256" key="8">
    <source>
        <dbReference type="ARBA" id="ARBA00023136"/>
    </source>
</evidence>
<evidence type="ECO:0000256" key="6">
    <source>
        <dbReference type="ARBA" id="ARBA00022777"/>
    </source>
</evidence>
<dbReference type="PROSITE" id="PS50853">
    <property type="entry name" value="FN3"/>
    <property type="match status" value="1"/>
</dbReference>
<keyword evidence="4 13" id="KW-0812">Transmembrane</keyword>
<dbReference type="EMBL" id="FZQP02001404">
    <property type="protein sequence ID" value="VVC92763.1"/>
    <property type="molecule type" value="Genomic_DNA"/>
</dbReference>
<dbReference type="Gene3D" id="2.60.40.10">
    <property type="entry name" value="Immunoglobulins"/>
    <property type="match status" value="1"/>
</dbReference>
<evidence type="ECO:0000256" key="2">
    <source>
        <dbReference type="ARBA" id="ARBA00011902"/>
    </source>
</evidence>
<proteinExistence type="predicted"/>
<sequence length="546" mass="62191">MNCVLCVRSDTFLNLPASTEQLNELASSVCSDMFSKNAMVTRCKELFYSLGEPRIKSPAVEIKCQSERSVTFAVPPSQLWKLIVVLGDERSQNSINYNLMEPSEEIGTIFIPPGNFTFWSTALSKDGSINGWEKGPEIHPWEEIKKNLDHREYIVNPIFLIENYTIGTYYISAELSWNNFDSPDLVKPLTLEAIEDSPDSWSVRVRWSYPKHPPSYYNVTLYADQFYTANITGNSTEVIFNGVRGTDMYSVSVDAINPRGRAVSSETEFFPERSEVTSLRIAYLVLWVLASVVVVVLAAMFIWWRRLNEDRPNLFFPEMGQKFSKDGEMDICSVDSASEDQWEVKPERLLLHEIIGEGAFGVVRRGTLAPLNKYVAVKMLKAHPHIVSLVGCCSGRKPLIVAEYCSKGDLLSYLRSSWDLMASRRNARYYNNNKEESSDELKYQGSLVINRLYDLHGVCDTELTLLDLLSYCRQIAMGMEFLASNRVVHRDLAARNVLVSTDGTLKIADFGLSRDIYQENHYKQRDGRSAWSCGRWLLLVRPLTQR</sequence>
<dbReference type="GO" id="GO:0043235">
    <property type="term" value="C:receptor complex"/>
    <property type="evidence" value="ECO:0007669"/>
    <property type="project" value="TreeGrafter"/>
</dbReference>
<dbReference type="InterPro" id="IPR000719">
    <property type="entry name" value="Prot_kinase_dom"/>
</dbReference>